<dbReference type="OrthoDB" id="3034222at2"/>
<proteinExistence type="predicted"/>
<evidence type="ECO:0000313" key="1">
    <source>
        <dbReference type="EMBL" id="RDK83553.1"/>
    </source>
</evidence>
<protein>
    <submittedName>
        <fullName evidence="1">Peptidoglycan biosynthesis/recognition protein</fullName>
    </submittedName>
</protein>
<dbReference type="InterPro" id="IPR007434">
    <property type="entry name" value="FemAB-like"/>
</dbReference>
<accession>A0A370Q5B0</accession>
<keyword evidence="2" id="KW-1185">Reference proteome</keyword>
<name>A0A370Q5B0_9GAMM</name>
<sequence length="360" mass="41925">MTDDERAVIHYANHMESRHLIDAFLHHPPQGFTARISAHGVPLFSAPFDLLTTADEALRKKLRSWPGFRWWSRFLTIDTCFAGTTVSEYAPFPTHVRPDEMSHLLRKCAPEKKLVIVKDLPQNSPLLSAGDNNYSQALYNACIRQGFIGVEGQALAYVPLNFDDTDEYLSRLSRSRRRDIRRKLRSRDALRVEILTTGDARFSDEAWRKELYRLYLAVYAQSEIHFDLLTADFFSTLLTDAGSGGRMFLYWHGETLVGYNLCYQQHDKLIDKYIGLNYPLALEHHLYFVSWFVNLEYALENGLRFYVAGWTDPEVKASLGASFTLTRHLVWVRNPLLRRILNRFRHHFESDAHWHQEQTL</sequence>
<dbReference type="InterPro" id="IPR016181">
    <property type="entry name" value="Acyl_CoA_acyltransferase"/>
</dbReference>
<evidence type="ECO:0000313" key="2">
    <source>
        <dbReference type="Proteomes" id="UP000254848"/>
    </source>
</evidence>
<dbReference type="SUPFAM" id="SSF55729">
    <property type="entry name" value="Acyl-CoA N-acyltransferases (Nat)"/>
    <property type="match status" value="1"/>
</dbReference>
<dbReference type="AlphaFoldDB" id="A0A370Q5B0"/>
<reference evidence="1 2" key="1">
    <citation type="submission" date="2018-07" db="EMBL/GenBank/DDBJ databases">
        <title>Genomic Encyclopedia of Type Strains, Phase IV (KMG-IV): sequencing the most valuable type-strain genomes for metagenomic binning, comparative biology and taxonomic classification.</title>
        <authorList>
            <person name="Goeker M."/>
        </authorList>
    </citation>
    <scope>NUCLEOTIDE SEQUENCE [LARGE SCALE GENOMIC DNA]</scope>
    <source>
        <strain evidence="1 2">DSM 103736</strain>
    </source>
</reference>
<dbReference type="Proteomes" id="UP000254848">
    <property type="component" value="Unassembled WGS sequence"/>
</dbReference>
<gene>
    <name evidence="1" type="ORF">C8D90_11718</name>
</gene>
<dbReference type="EMBL" id="QRAP01000017">
    <property type="protein sequence ID" value="RDK83553.1"/>
    <property type="molecule type" value="Genomic_DNA"/>
</dbReference>
<comment type="caution">
    <text evidence="1">The sequence shown here is derived from an EMBL/GenBank/DDBJ whole genome shotgun (WGS) entry which is preliminary data.</text>
</comment>
<dbReference type="Gene3D" id="3.40.630.30">
    <property type="match status" value="1"/>
</dbReference>
<organism evidence="1 2">
    <name type="scientific">Enterobacillus tribolii</name>
    <dbReference type="NCBI Taxonomy" id="1487935"/>
    <lineage>
        <taxon>Bacteria</taxon>
        <taxon>Pseudomonadati</taxon>
        <taxon>Pseudomonadota</taxon>
        <taxon>Gammaproteobacteria</taxon>
        <taxon>Enterobacterales</taxon>
        <taxon>Hafniaceae</taxon>
        <taxon>Enterobacillus</taxon>
    </lineage>
</organism>
<dbReference type="Pfam" id="PF04339">
    <property type="entry name" value="FemAB_like"/>
    <property type="match status" value="1"/>
</dbReference>